<protein>
    <submittedName>
        <fullName evidence="2">Uncharacterized protein</fullName>
    </submittedName>
</protein>
<name>A0A9P6IVM5_9FUNG</name>
<dbReference type="EMBL" id="JAAAHW010007245">
    <property type="protein sequence ID" value="KAF9949862.1"/>
    <property type="molecule type" value="Genomic_DNA"/>
</dbReference>
<evidence type="ECO:0000256" key="1">
    <source>
        <dbReference type="SAM" id="MobiDB-lite"/>
    </source>
</evidence>
<evidence type="ECO:0000313" key="3">
    <source>
        <dbReference type="Proteomes" id="UP000749646"/>
    </source>
</evidence>
<evidence type="ECO:0000313" key="2">
    <source>
        <dbReference type="EMBL" id="KAF9949862.1"/>
    </source>
</evidence>
<dbReference type="AlphaFoldDB" id="A0A9P6IVM5"/>
<proteinExistence type="predicted"/>
<feature type="compositionally biased region" description="Low complexity" evidence="1">
    <location>
        <begin position="17"/>
        <end position="38"/>
    </location>
</feature>
<keyword evidence="3" id="KW-1185">Reference proteome</keyword>
<reference evidence="2" key="1">
    <citation type="journal article" date="2020" name="Fungal Divers.">
        <title>Resolving the Mortierellaceae phylogeny through synthesis of multi-gene phylogenetics and phylogenomics.</title>
        <authorList>
            <person name="Vandepol N."/>
            <person name="Liber J."/>
            <person name="Desiro A."/>
            <person name="Na H."/>
            <person name="Kennedy M."/>
            <person name="Barry K."/>
            <person name="Grigoriev I.V."/>
            <person name="Miller A.N."/>
            <person name="O'Donnell K."/>
            <person name="Stajich J.E."/>
            <person name="Bonito G."/>
        </authorList>
    </citation>
    <scope>NUCLEOTIDE SEQUENCE</scope>
    <source>
        <strain evidence="2">MES-2147</strain>
    </source>
</reference>
<gene>
    <name evidence="2" type="ORF">BGZ65_007012</name>
</gene>
<comment type="caution">
    <text evidence="2">The sequence shown here is derived from an EMBL/GenBank/DDBJ whole genome shotgun (WGS) entry which is preliminary data.</text>
</comment>
<feature type="region of interest" description="Disordered" evidence="1">
    <location>
        <begin position="15"/>
        <end position="38"/>
    </location>
</feature>
<feature type="non-terminal residue" evidence="2">
    <location>
        <position position="1"/>
    </location>
</feature>
<accession>A0A9P6IVM5</accession>
<sequence>PFVRKYFIRSREQFEASNSLGTSWSSGSTGPFGTSTSSHCSLRTLSRSTLNRIKILDLEETRQLNPPKGDPNLISESAVSEVPGFKEVIAQSYNDADEDDDDDGDYDVDMISVSRHKYNYE</sequence>
<organism evidence="2 3">
    <name type="scientific">Modicella reniformis</name>
    <dbReference type="NCBI Taxonomy" id="1440133"/>
    <lineage>
        <taxon>Eukaryota</taxon>
        <taxon>Fungi</taxon>
        <taxon>Fungi incertae sedis</taxon>
        <taxon>Mucoromycota</taxon>
        <taxon>Mortierellomycotina</taxon>
        <taxon>Mortierellomycetes</taxon>
        <taxon>Mortierellales</taxon>
        <taxon>Mortierellaceae</taxon>
        <taxon>Modicella</taxon>
    </lineage>
</organism>
<dbReference type="Proteomes" id="UP000749646">
    <property type="component" value="Unassembled WGS sequence"/>
</dbReference>